<sequence>MSKVSGTISADIVCANGSTQLRRHAQTYPLKIAKTFPFPGNQLGIYVMDASPGIMAGDCYELEWRIGETADVLITNQSYTKVHPPRDGENAVSEQRQRLHLGKDAYVEYMPEPLMLYRDATLISDTAVEMERGSTLMLSELTCPGRTHRGERFHYEKLRSRFTVAYDGEMIYQAKQQIVPKEGRVGVIPRWHSFTHLGMFYLFSERADAAVVEELRQHLSEFAAKFPELYVGVSLTYRYGLAVFVLGRRVFELQQLLHAAWLFVRQRLFDRQAFVIPK</sequence>
<dbReference type="EMBL" id="WNZX01000007">
    <property type="protein sequence ID" value="MUG71117.1"/>
    <property type="molecule type" value="Genomic_DNA"/>
</dbReference>
<dbReference type="AlphaFoldDB" id="A0A7X2ZA87"/>
<comment type="subcellular location">
    <subcellularLocation>
        <location evidence="3">Cytoplasm</location>
    </subcellularLocation>
</comment>
<proteinExistence type="inferred from homology"/>
<dbReference type="HAMAP" id="MF_01384">
    <property type="entry name" value="UreD"/>
    <property type="match status" value="1"/>
</dbReference>
<reference evidence="4 5" key="1">
    <citation type="submission" date="2019-11" db="EMBL/GenBank/DDBJ databases">
        <title>Draft genome sequences of five Paenibacillus species of dairy origin.</title>
        <authorList>
            <person name="Olajide A.M."/>
            <person name="Chen S."/>
            <person name="Lapointe G."/>
        </authorList>
    </citation>
    <scope>NUCLEOTIDE SEQUENCE [LARGE SCALE GENOMIC DNA]</scope>
    <source>
        <strain evidence="4 5">2CS3</strain>
    </source>
</reference>
<dbReference type="GO" id="GO:0016151">
    <property type="term" value="F:nickel cation binding"/>
    <property type="evidence" value="ECO:0007669"/>
    <property type="project" value="UniProtKB-UniRule"/>
</dbReference>
<dbReference type="PANTHER" id="PTHR33643:SF1">
    <property type="entry name" value="UREASE ACCESSORY PROTEIN D"/>
    <property type="match status" value="1"/>
</dbReference>
<comment type="caution">
    <text evidence="4">The sequence shown here is derived from an EMBL/GenBank/DDBJ whole genome shotgun (WGS) entry which is preliminary data.</text>
</comment>
<evidence type="ECO:0000256" key="1">
    <source>
        <dbReference type="ARBA" id="ARBA00007177"/>
    </source>
</evidence>
<dbReference type="Pfam" id="PF01774">
    <property type="entry name" value="UreD"/>
    <property type="match status" value="1"/>
</dbReference>
<accession>A0A7X2ZA87</accession>
<organism evidence="4 5">
    <name type="scientific">Paenibacillus validus</name>
    <dbReference type="NCBI Taxonomy" id="44253"/>
    <lineage>
        <taxon>Bacteria</taxon>
        <taxon>Bacillati</taxon>
        <taxon>Bacillota</taxon>
        <taxon>Bacilli</taxon>
        <taxon>Bacillales</taxon>
        <taxon>Paenibacillaceae</taxon>
        <taxon>Paenibacillus</taxon>
    </lineage>
</organism>
<comment type="subunit">
    <text evidence="3">UreD, UreF and UreG form a complex that acts as a GTP-hydrolysis-dependent molecular chaperone, activating the urease apoprotein by helping to assemble the nickel containing metallocenter of UreC. The UreE protein probably delivers the nickel.</text>
</comment>
<evidence type="ECO:0000313" key="5">
    <source>
        <dbReference type="Proteomes" id="UP000450917"/>
    </source>
</evidence>
<dbReference type="PANTHER" id="PTHR33643">
    <property type="entry name" value="UREASE ACCESSORY PROTEIN D"/>
    <property type="match status" value="1"/>
</dbReference>
<keyword evidence="3" id="KW-0963">Cytoplasm</keyword>
<keyword evidence="2 3" id="KW-0143">Chaperone</keyword>
<evidence type="ECO:0000256" key="3">
    <source>
        <dbReference type="HAMAP-Rule" id="MF_01384"/>
    </source>
</evidence>
<comment type="similarity">
    <text evidence="1 3">Belongs to the UreD family.</text>
</comment>
<protein>
    <recommendedName>
        <fullName evidence="3">Urease accessory protein UreD</fullName>
    </recommendedName>
</protein>
<keyword evidence="3" id="KW-0996">Nickel insertion</keyword>
<evidence type="ECO:0000256" key="2">
    <source>
        <dbReference type="ARBA" id="ARBA00023186"/>
    </source>
</evidence>
<dbReference type="GO" id="GO:0005737">
    <property type="term" value="C:cytoplasm"/>
    <property type="evidence" value="ECO:0007669"/>
    <property type="project" value="UniProtKB-SubCell"/>
</dbReference>
<comment type="function">
    <text evidence="3">Required for maturation of urease via the functional incorporation of the urease nickel metallocenter.</text>
</comment>
<dbReference type="Proteomes" id="UP000450917">
    <property type="component" value="Unassembled WGS sequence"/>
</dbReference>
<dbReference type="RefSeq" id="WP_054796354.1">
    <property type="nucleotide sequence ID" value="NZ_JARTHJ010000235.1"/>
</dbReference>
<gene>
    <name evidence="3" type="primary">ureD</name>
    <name evidence="4" type="ORF">GNP93_10525</name>
</gene>
<dbReference type="InterPro" id="IPR002669">
    <property type="entry name" value="UreD"/>
</dbReference>
<evidence type="ECO:0000313" key="4">
    <source>
        <dbReference type="EMBL" id="MUG71117.1"/>
    </source>
</evidence>
<name>A0A7X2ZA87_9BACL</name>
<keyword evidence="5" id="KW-1185">Reference proteome</keyword>